<feature type="region of interest" description="Disordered" evidence="1">
    <location>
        <begin position="1"/>
        <end position="89"/>
    </location>
</feature>
<gene>
    <name evidence="2" type="ORF">GB864_10965</name>
</gene>
<dbReference type="Proteomes" id="UP000438182">
    <property type="component" value="Unassembled WGS sequence"/>
</dbReference>
<organism evidence="2 3">
    <name type="scientific">Agromyces seonyuensis</name>
    <dbReference type="NCBI Taxonomy" id="2662446"/>
    <lineage>
        <taxon>Bacteria</taxon>
        <taxon>Bacillati</taxon>
        <taxon>Actinomycetota</taxon>
        <taxon>Actinomycetes</taxon>
        <taxon>Micrococcales</taxon>
        <taxon>Microbacteriaceae</taxon>
        <taxon>Agromyces</taxon>
    </lineage>
</organism>
<feature type="compositionally biased region" description="Polar residues" evidence="1">
    <location>
        <begin position="1"/>
        <end position="12"/>
    </location>
</feature>
<sequence length="89" mass="9745">MSGQQAETPQQKRWSDERAGHWHGARPTQATSDRQPTLEVADDAPSAEPDADADDPARAKSAVHEGNVRRWEAATHRTWNRAHGNGGPV</sequence>
<feature type="compositionally biased region" description="Basic and acidic residues" evidence="1">
    <location>
        <begin position="55"/>
        <end position="75"/>
    </location>
</feature>
<name>A0A6I4P668_9MICO</name>
<proteinExistence type="predicted"/>
<dbReference type="RefSeq" id="WP_160424965.1">
    <property type="nucleotide sequence ID" value="NZ_WSTA01000046.1"/>
</dbReference>
<dbReference type="EMBL" id="WSTA01000046">
    <property type="protein sequence ID" value="MWB99064.1"/>
    <property type="molecule type" value="Genomic_DNA"/>
</dbReference>
<evidence type="ECO:0000313" key="2">
    <source>
        <dbReference type="EMBL" id="MWB99064.1"/>
    </source>
</evidence>
<evidence type="ECO:0000313" key="3">
    <source>
        <dbReference type="Proteomes" id="UP000438182"/>
    </source>
</evidence>
<reference evidence="2 3" key="1">
    <citation type="submission" date="2019-12" db="EMBL/GenBank/DDBJ databases">
        <authorList>
            <person name="Kim Y.S."/>
        </authorList>
    </citation>
    <scope>NUCLEOTIDE SEQUENCE [LARGE SCALE GENOMIC DNA]</scope>
    <source>
        <strain evidence="2 3">MMS17-SY077</strain>
    </source>
</reference>
<accession>A0A6I4P668</accession>
<evidence type="ECO:0000256" key="1">
    <source>
        <dbReference type="SAM" id="MobiDB-lite"/>
    </source>
</evidence>
<comment type="caution">
    <text evidence="2">The sequence shown here is derived from an EMBL/GenBank/DDBJ whole genome shotgun (WGS) entry which is preliminary data.</text>
</comment>
<dbReference type="AlphaFoldDB" id="A0A6I4P668"/>
<protein>
    <submittedName>
        <fullName evidence="2">Uncharacterized protein</fullName>
    </submittedName>
</protein>
<keyword evidence="3" id="KW-1185">Reference proteome</keyword>